<feature type="region of interest" description="Disordered" evidence="17">
    <location>
        <begin position="1"/>
        <end position="100"/>
    </location>
</feature>
<comment type="subcellular location">
    <subcellularLocation>
        <location evidence="2">Cell membrane</location>
        <topology evidence="2">Single-pass type II membrane protein</topology>
    </subcellularLocation>
</comment>
<evidence type="ECO:0000256" key="5">
    <source>
        <dbReference type="ARBA" id="ARBA00022475"/>
    </source>
</evidence>
<dbReference type="InterPro" id="IPR026891">
    <property type="entry name" value="Fn3-like"/>
</dbReference>
<feature type="compositionally biased region" description="Basic residues" evidence="17">
    <location>
        <begin position="80"/>
        <end position="91"/>
    </location>
</feature>
<comment type="catalytic activity">
    <reaction evidence="1 16">
        <text>Hydrolysis of terminal, non-reducing beta-D-glucosyl residues with release of beta-D-glucose.</text>
        <dbReference type="EC" id="3.2.1.21"/>
    </reaction>
</comment>
<dbReference type="Pfam" id="PF00933">
    <property type="entry name" value="Glyco_hydro_3"/>
    <property type="match status" value="1"/>
</dbReference>
<dbReference type="InterPro" id="IPR001764">
    <property type="entry name" value="Glyco_hydro_3_N"/>
</dbReference>
<protein>
    <recommendedName>
        <fullName evidence="16">beta-glucosidase</fullName>
        <ecNumber evidence="16">3.2.1.21</ecNumber>
    </recommendedName>
</protein>
<keyword evidence="7 16" id="KW-0378">Hydrolase</keyword>
<feature type="compositionally biased region" description="Basic and acidic residues" evidence="17">
    <location>
        <begin position="1"/>
        <end position="10"/>
    </location>
</feature>
<feature type="compositionally biased region" description="Basic residues" evidence="17">
    <location>
        <begin position="52"/>
        <end position="65"/>
    </location>
</feature>
<reference evidence="19" key="2">
    <citation type="submission" date="2023-07" db="EMBL/GenBank/DDBJ databases">
        <authorList>
            <consortium name="Lawrence Berkeley National Laboratory"/>
            <person name="Haridas S."/>
            <person name="Hensen N."/>
            <person name="Bonometti L."/>
            <person name="Westerberg I."/>
            <person name="Brannstrom I.O."/>
            <person name="Guillou S."/>
            <person name="Cros-Aarteil S."/>
            <person name="Calhoun S."/>
            <person name="Kuo A."/>
            <person name="Mondo S."/>
            <person name="Pangilinan J."/>
            <person name="Riley R."/>
            <person name="LaButti K."/>
            <person name="Andreopoulos B."/>
            <person name="Lipzen A."/>
            <person name="Chen C."/>
            <person name="Yanf M."/>
            <person name="Daum C."/>
            <person name="Ng V."/>
            <person name="Clum A."/>
            <person name="Steindorff A."/>
            <person name="Ohm R."/>
            <person name="Martin F."/>
            <person name="Silar P."/>
            <person name="Natvig D."/>
            <person name="Lalanne C."/>
            <person name="Gautier V."/>
            <person name="Ament-velasquez S.L."/>
            <person name="Kruys A."/>
            <person name="Hutchinson M.I."/>
            <person name="Powell A.J."/>
            <person name="Barry K."/>
            <person name="Miller A.N."/>
            <person name="Grigoriev I.V."/>
            <person name="Debuchy R."/>
            <person name="Gladieux P."/>
            <person name="Thoren M.H."/>
            <person name="Johannesson H."/>
        </authorList>
    </citation>
    <scope>NUCLEOTIDE SEQUENCE</scope>
    <source>
        <strain evidence="19">FGSC 1904</strain>
    </source>
</reference>
<reference evidence="19" key="1">
    <citation type="journal article" date="2023" name="Mol. Phylogenet. Evol.">
        <title>Genome-scale phylogeny and comparative genomics of the fungal order Sordariales.</title>
        <authorList>
            <person name="Hensen N."/>
            <person name="Bonometti L."/>
            <person name="Westerberg I."/>
            <person name="Brannstrom I.O."/>
            <person name="Guillou S."/>
            <person name="Cros-Aarteil S."/>
            <person name="Calhoun S."/>
            <person name="Haridas S."/>
            <person name="Kuo A."/>
            <person name="Mondo S."/>
            <person name="Pangilinan J."/>
            <person name="Riley R."/>
            <person name="LaButti K."/>
            <person name="Andreopoulos B."/>
            <person name="Lipzen A."/>
            <person name="Chen C."/>
            <person name="Yan M."/>
            <person name="Daum C."/>
            <person name="Ng V."/>
            <person name="Clum A."/>
            <person name="Steindorff A."/>
            <person name="Ohm R.A."/>
            <person name="Martin F."/>
            <person name="Silar P."/>
            <person name="Natvig D.O."/>
            <person name="Lalanne C."/>
            <person name="Gautier V."/>
            <person name="Ament-Velasquez S.L."/>
            <person name="Kruys A."/>
            <person name="Hutchinson M.I."/>
            <person name="Powell A.J."/>
            <person name="Barry K."/>
            <person name="Miller A.N."/>
            <person name="Grigoriev I.V."/>
            <person name="Debuchy R."/>
            <person name="Gladieux P."/>
            <person name="Hiltunen Thoren M."/>
            <person name="Johannesson H."/>
        </authorList>
    </citation>
    <scope>NUCLEOTIDE SEQUENCE</scope>
    <source>
        <strain evidence="19">FGSC 1904</strain>
    </source>
</reference>
<dbReference type="InterPro" id="IPR036881">
    <property type="entry name" value="Glyco_hydro_3_C_sf"/>
</dbReference>
<keyword evidence="11" id="KW-0325">Glycoprotein</keyword>
<keyword evidence="14 16" id="KW-0624">Polysaccharide degradation</keyword>
<evidence type="ECO:0000256" key="7">
    <source>
        <dbReference type="ARBA" id="ARBA00022801"/>
    </source>
</evidence>
<organism evidence="19 20">
    <name type="scientific">Sordaria brevicollis</name>
    <dbReference type="NCBI Taxonomy" id="83679"/>
    <lineage>
        <taxon>Eukaryota</taxon>
        <taxon>Fungi</taxon>
        <taxon>Dikarya</taxon>
        <taxon>Ascomycota</taxon>
        <taxon>Pezizomycotina</taxon>
        <taxon>Sordariomycetes</taxon>
        <taxon>Sordariomycetidae</taxon>
        <taxon>Sordariales</taxon>
        <taxon>Sordariaceae</taxon>
        <taxon>Sordaria</taxon>
    </lineage>
</organism>
<feature type="compositionally biased region" description="Low complexity" evidence="17">
    <location>
        <begin position="33"/>
        <end position="44"/>
    </location>
</feature>
<comment type="caution">
    <text evidence="19">The sequence shown here is derived from an EMBL/GenBank/DDBJ whole genome shotgun (WGS) entry which is preliminary data.</text>
</comment>
<dbReference type="FunFam" id="3.20.20.300:FF:000002">
    <property type="entry name" value="Probable beta-glucosidase"/>
    <property type="match status" value="1"/>
</dbReference>
<dbReference type="SMART" id="SM01217">
    <property type="entry name" value="Fn3_like"/>
    <property type="match status" value="1"/>
</dbReference>
<comment type="function">
    <text evidence="15">Beta-glucosidases are one of a number of cellulolytic enzymes involved in the degradation of cellulosic biomass. Catalyzes the last step releasing glucose from the inhibitory cellobiose.</text>
</comment>
<evidence type="ECO:0000256" key="16">
    <source>
        <dbReference type="RuleBase" id="RU361161"/>
    </source>
</evidence>
<dbReference type="InterPro" id="IPR050288">
    <property type="entry name" value="Cellulose_deg_GH3"/>
</dbReference>
<evidence type="ECO:0000256" key="2">
    <source>
        <dbReference type="ARBA" id="ARBA00004401"/>
    </source>
</evidence>
<evidence type="ECO:0000256" key="11">
    <source>
        <dbReference type="ARBA" id="ARBA00023180"/>
    </source>
</evidence>
<evidence type="ECO:0000259" key="18">
    <source>
        <dbReference type="SMART" id="SM01217"/>
    </source>
</evidence>
<accession>A0AAE0PB69</accession>
<evidence type="ECO:0000313" key="20">
    <source>
        <dbReference type="Proteomes" id="UP001281003"/>
    </source>
</evidence>
<keyword evidence="12 16" id="KW-0119">Carbohydrate metabolism</keyword>
<dbReference type="SUPFAM" id="SSF51445">
    <property type="entry name" value="(Trans)glycosidases"/>
    <property type="match status" value="1"/>
</dbReference>
<dbReference type="Gene3D" id="3.20.20.300">
    <property type="entry name" value="Glycoside hydrolase, family 3, N-terminal domain"/>
    <property type="match status" value="1"/>
</dbReference>
<comment type="pathway">
    <text evidence="3 16">Glycan metabolism; cellulose degradation.</text>
</comment>
<dbReference type="PRINTS" id="PR00133">
    <property type="entry name" value="GLHYDRLASE3"/>
</dbReference>
<dbReference type="GO" id="GO:0008422">
    <property type="term" value="F:beta-glucosidase activity"/>
    <property type="evidence" value="ECO:0007669"/>
    <property type="project" value="UniProtKB-EC"/>
</dbReference>
<comment type="similarity">
    <text evidence="4 16">Belongs to the glycosyl hydrolase 3 family.</text>
</comment>
<gene>
    <name evidence="19" type="ORF">B0T20DRAFT_418353</name>
</gene>
<name>A0AAE0PB69_SORBR</name>
<dbReference type="SUPFAM" id="SSF52279">
    <property type="entry name" value="Beta-D-glucan exohydrolase, C-terminal domain"/>
    <property type="match status" value="1"/>
</dbReference>
<dbReference type="InterPro" id="IPR019800">
    <property type="entry name" value="Glyco_hydro_3_AS"/>
</dbReference>
<feature type="region of interest" description="Disordered" evidence="17">
    <location>
        <begin position="889"/>
        <end position="923"/>
    </location>
</feature>
<keyword evidence="5" id="KW-1003">Cell membrane</keyword>
<feature type="compositionally biased region" description="Low complexity" evidence="17">
    <location>
        <begin position="891"/>
        <end position="900"/>
    </location>
</feature>
<sequence>MTSHEREQDPSKQGLLGSTSGHHSGSESDSDDNNVNTNLTSNTSRTPNGKKNQQHRRPKPTHRNRAPSFQPLPTPNKSFLARRSRRHHRTPPRPFPTMVPLPPGGTSASWADSYAKASLLVNNMTLAEKINITTGVGWQMGLALGTTAPGSLVGFPALQLQDGPLGIRSADNITAFPAGITVGATWNRQLMYARGKAHAIEARAKGVNAILGPCVGPLGRMPAGGRNWEGFGADPYLQGVAGAETIKGIQSEGVMATIKHFVGNEQEHFRQAWEWGIPHALSSNLDDRTLHELYAWPFGDAVKVGVVGVMCSYNMVNNSYACGNSKLLNGVLKDELGFQGFVVSDWLAQRSGVGSALAGLDMTMPGDGLRWADGKSLWGGELSKAVLNGSLPVERMNDMVTRVVAAWYQMGQDRWPKDTKPNFSSWTDEKMGVTSPGSPSPQEQVVVNQYVNVQANHSIIARQVAAEGTVLLKNENNILPLSRTTGIRRRQTTTTTSEGKFKIGIFGEDAGPIPSSPSNPNACKDRGCNQGTLASGWGSGAVEFPYLITPIDALRREFDPSTISLHTHLSNSLPLTSSEKQAIADLDLCLVFVNADSGEGFTSWSNVRGDRPDLFLQKNGDGLIQTVAAQCGGGFSDVVVVIHSVGPVVMEAWIDLPQVKGVVFANLPGEESGNALVDVLFGDVNPSGHLPFTIGKRLEDYGRGGQVMYLPNGVVPQQDFGEGGVYGVDYRWFDKKGVEPRFEFGYGMSYTQFELGNATVKTVKAKSALPAPRPEQPAAKPPSYSTEVPSSSEVIWPEEGVIRKLEKYIYPYLSSQEADAAVSARREGQKYPYPEGYNVSQPLSEAGGDEGGNPDLWEVYVSVGVDVRNMGKVAGAAVPQLYLSYPEPKTKAAPAPTQQPRDGVKPDDNNTNEPIIHGEEGANEGKKGVDFPLKVLRGFDKVYLEPGETKKVEFDLTRRDLSFWDTEVQNWRMVVEGEYKVRVGWSSRDLKVEVRW</sequence>
<evidence type="ECO:0000256" key="12">
    <source>
        <dbReference type="ARBA" id="ARBA00023277"/>
    </source>
</evidence>
<dbReference type="PANTHER" id="PTHR42715">
    <property type="entry name" value="BETA-GLUCOSIDASE"/>
    <property type="match status" value="1"/>
</dbReference>
<dbReference type="GO" id="GO:0009251">
    <property type="term" value="P:glucan catabolic process"/>
    <property type="evidence" value="ECO:0007669"/>
    <property type="project" value="TreeGrafter"/>
</dbReference>
<dbReference type="Pfam" id="PF01915">
    <property type="entry name" value="Glyco_hydro_3_C"/>
    <property type="match status" value="1"/>
</dbReference>
<dbReference type="Proteomes" id="UP001281003">
    <property type="component" value="Unassembled WGS sequence"/>
</dbReference>
<keyword evidence="20" id="KW-1185">Reference proteome</keyword>
<proteinExistence type="inferred from homology"/>
<evidence type="ECO:0000256" key="9">
    <source>
        <dbReference type="ARBA" id="ARBA00022989"/>
    </source>
</evidence>
<dbReference type="Gene3D" id="2.60.40.10">
    <property type="entry name" value="Immunoglobulins"/>
    <property type="match status" value="1"/>
</dbReference>
<dbReference type="InterPro" id="IPR017853">
    <property type="entry name" value="GH"/>
</dbReference>
<dbReference type="Pfam" id="PF14310">
    <property type="entry name" value="Fn3-like"/>
    <property type="match status" value="1"/>
</dbReference>
<evidence type="ECO:0000256" key="13">
    <source>
        <dbReference type="ARBA" id="ARBA00023295"/>
    </source>
</evidence>
<dbReference type="PROSITE" id="PS00775">
    <property type="entry name" value="GLYCOSYL_HYDROL_F3"/>
    <property type="match status" value="1"/>
</dbReference>
<dbReference type="EMBL" id="JAUTDP010000009">
    <property type="protein sequence ID" value="KAK3396674.1"/>
    <property type="molecule type" value="Genomic_DNA"/>
</dbReference>
<feature type="region of interest" description="Disordered" evidence="17">
    <location>
        <begin position="766"/>
        <end position="790"/>
    </location>
</feature>
<dbReference type="InterPro" id="IPR036962">
    <property type="entry name" value="Glyco_hydro_3_N_sf"/>
</dbReference>
<evidence type="ECO:0000256" key="15">
    <source>
        <dbReference type="ARBA" id="ARBA00024983"/>
    </source>
</evidence>
<evidence type="ECO:0000256" key="3">
    <source>
        <dbReference type="ARBA" id="ARBA00004987"/>
    </source>
</evidence>
<feature type="compositionally biased region" description="Low complexity" evidence="17">
    <location>
        <begin position="14"/>
        <end position="23"/>
    </location>
</feature>
<evidence type="ECO:0000313" key="19">
    <source>
        <dbReference type="EMBL" id="KAK3396674.1"/>
    </source>
</evidence>
<feature type="domain" description="Fibronectin type III-like" evidence="18">
    <location>
        <begin position="877"/>
        <end position="987"/>
    </location>
</feature>
<dbReference type="PANTHER" id="PTHR42715:SF20">
    <property type="entry name" value="BETA-GLUCOSIDASE E-RELATED"/>
    <property type="match status" value="1"/>
</dbReference>
<dbReference type="InterPro" id="IPR002772">
    <property type="entry name" value="Glyco_hydro_3_C"/>
</dbReference>
<dbReference type="EC" id="3.2.1.21" evidence="16"/>
<keyword evidence="8" id="KW-0735">Signal-anchor</keyword>
<keyword evidence="9" id="KW-1133">Transmembrane helix</keyword>
<dbReference type="InterPro" id="IPR013783">
    <property type="entry name" value="Ig-like_fold"/>
</dbReference>
<keyword evidence="13 16" id="KW-0326">Glycosidase</keyword>
<evidence type="ECO:0000256" key="8">
    <source>
        <dbReference type="ARBA" id="ARBA00022968"/>
    </source>
</evidence>
<dbReference type="GO" id="GO:0005886">
    <property type="term" value="C:plasma membrane"/>
    <property type="evidence" value="ECO:0007669"/>
    <property type="project" value="UniProtKB-SubCell"/>
</dbReference>
<evidence type="ECO:0000256" key="17">
    <source>
        <dbReference type="SAM" id="MobiDB-lite"/>
    </source>
</evidence>
<dbReference type="Gene3D" id="3.40.50.1700">
    <property type="entry name" value="Glycoside hydrolase family 3 C-terminal domain"/>
    <property type="match status" value="1"/>
</dbReference>
<dbReference type="FunFam" id="3.40.50.1700:FF:000003">
    <property type="entry name" value="Probable beta-glucosidase"/>
    <property type="match status" value="1"/>
</dbReference>
<keyword evidence="6" id="KW-0812">Transmembrane</keyword>
<evidence type="ECO:0000256" key="10">
    <source>
        <dbReference type="ARBA" id="ARBA00023136"/>
    </source>
</evidence>
<evidence type="ECO:0000256" key="14">
    <source>
        <dbReference type="ARBA" id="ARBA00023326"/>
    </source>
</evidence>
<keyword evidence="10" id="KW-0472">Membrane</keyword>
<evidence type="ECO:0000256" key="6">
    <source>
        <dbReference type="ARBA" id="ARBA00022692"/>
    </source>
</evidence>
<evidence type="ECO:0000256" key="4">
    <source>
        <dbReference type="ARBA" id="ARBA00005336"/>
    </source>
</evidence>
<dbReference type="AlphaFoldDB" id="A0AAE0PB69"/>
<evidence type="ECO:0000256" key="1">
    <source>
        <dbReference type="ARBA" id="ARBA00000448"/>
    </source>
</evidence>